<evidence type="ECO:0000313" key="2">
    <source>
        <dbReference type="EMBL" id="OCF51463.1"/>
    </source>
</evidence>
<feature type="region of interest" description="Disordered" evidence="1">
    <location>
        <begin position="872"/>
        <end position="893"/>
    </location>
</feature>
<dbReference type="EMBL" id="KV700115">
    <property type="protein sequence ID" value="OCF51463.1"/>
    <property type="molecule type" value="Genomic_DNA"/>
</dbReference>
<reference evidence="2" key="1">
    <citation type="submission" date="2013-07" db="EMBL/GenBank/DDBJ databases">
        <title>The Genome Sequence of Cryptococcus pinus CBS10737.</title>
        <authorList>
            <consortium name="The Broad Institute Genome Sequencing Platform"/>
            <person name="Cuomo C."/>
            <person name="Litvintseva A."/>
            <person name="Chen Y."/>
            <person name="Heitman J."/>
            <person name="Sun S."/>
            <person name="Springer D."/>
            <person name="Dromer F."/>
            <person name="Young S.K."/>
            <person name="Zeng Q."/>
            <person name="Gargeya S."/>
            <person name="Fitzgerald M."/>
            <person name="Abouelleil A."/>
            <person name="Alvarado L."/>
            <person name="Berlin A.M."/>
            <person name="Chapman S.B."/>
            <person name="Dewar J."/>
            <person name="Goldberg J."/>
            <person name="Griggs A."/>
            <person name="Gujja S."/>
            <person name="Hansen M."/>
            <person name="Howarth C."/>
            <person name="Imamovic A."/>
            <person name="Larimer J."/>
            <person name="McCowan C."/>
            <person name="Murphy C."/>
            <person name="Pearson M."/>
            <person name="Priest M."/>
            <person name="Roberts A."/>
            <person name="Saif S."/>
            <person name="Shea T."/>
            <person name="Sykes S."/>
            <person name="Wortman J."/>
            <person name="Nusbaum C."/>
            <person name="Birren B."/>
        </authorList>
    </citation>
    <scope>NUCLEOTIDE SEQUENCE [LARGE SCALE GENOMIC DNA]</scope>
    <source>
        <strain evidence="2">CBS 10737</strain>
    </source>
</reference>
<feature type="region of interest" description="Disordered" evidence="1">
    <location>
        <begin position="724"/>
        <end position="754"/>
    </location>
</feature>
<feature type="compositionally biased region" description="Low complexity" evidence="1">
    <location>
        <begin position="1024"/>
        <end position="1039"/>
    </location>
</feature>
<evidence type="ECO:0000313" key="3">
    <source>
        <dbReference type="EMBL" id="WWC70690.1"/>
    </source>
</evidence>
<protein>
    <submittedName>
        <fullName evidence="2">Uncharacterized protein</fullName>
    </submittedName>
</protein>
<dbReference type="GeneID" id="30170546"/>
<feature type="compositionally biased region" description="Basic and acidic residues" evidence="1">
    <location>
        <begin position="65"/>
        <end position="85"/>
    </location>
</feature>
<dbReference type="RefSeq" id="XP_019012682.1">
    <property type="nucleotide sequence ID" value="XM_019153942.1"/>
</dbReference>
<proteinExistence type="predicted"/>
<reference evidence="3" key="4">
    <citation type="submission" date="2024-02" db="EMBL/GenBank/DDBJ databases">
        <title>Comparative genomics of Cryptococcus and Kwoniella reveals pathogenesis evolution and contrasting modes of karyotype evolution via chromosome fusion or intercentromeric recombination.</title>
        <authorList>
            <person name="Coelho M.A."/>
            <person name="David-Palma M."/>
            <person name="Shea T."/>
            <person name="Bowers K."/>
            <person name="McGinley-Smith S."/>
            <person name="Mohammad A.W."/>
            <person name="Gnirke A."/>
            <person name="Yurkov A.M."/>
            <person name="Nowrousian M."/>
            <person name="Sun S."/>
            <person name="Cuomo C.A."/>
            <person name="Heitman J."/>
        </authorList>
    </citation>
    <scope>NUCLEOTIDE SEQUENCE</scope>
    <source>
        <strain evidence="3">CBS 10737</strain>
    </source>
</reference>
<feature type="region of interest" description="Disordered" evidence="1">
    <location>
        <begin position="124"/>
        <end position="150"/>
    </location>
</feature>
<evidence type="ECO:0000256" key="1">
    <source>
        <dbReference type="SAM" id="MobiDB-lite"/>
    </source>
</evidence>
<reference evidence="3" key="2">
    <citation type="submission" date="2013-07" db="EMBL/GenBank/DDBJ databases">
        <authorList>
            <consortium name="The Broad Institute Genome Sequencing Platform"/>
            <person name="Cuomo C."/>
            <person name="Litvintseva A."/>
            <person name="Chen Y."/>
            <person name="Heitman J."/>
            <person name="Sun S."/>
            <person name="Springer D."/>
            <person name="Dromer F."/>
            <person name="Young S.K."/>
            <person name="Zeng Q."/>
            <person name="Gargeya S."/>
            <person name="Fitzgerald M."/>
            <person name="Abouelleil A."/>
            <person name="Alvarado L."/>
            <person name="Berlin A.M."/>
            <person name="Chapman S.B."/>
            <person name="Dewar J."/>
            <person name="Goldberg J."/>
            <person name="Griggs A."/>
            <person name="Gujja S."/>
            <person name="Hansen M."/>
            <person name="Howarth C."/>
            <person name="Imamovic A."/>
            <person name="Larimer J."/>
            <person name="McCowan C."/>
            <person name="Murphy C."/>
            <person name="Pearson M."/>
            <person name="Priest M."/>
            <person name="Roberts A."/>
            <person name="Saif S."/>
            <person name="Shea T."/>
            <person name="Sykes S."/>
            <person name="Wortman J."/>
            <person name="Nusbaum C."/>
            <person name="Birren B."/>
        </authorList>
    </citation>
    <scope>NUCLEOTIDE SEQUENCE</scope>
    <source>
        <strain evidence="3">CBS 10737</strain>
    </source>
</reference>
<feature type="compositionally biased region" description="Basic and acidic residues" evidence="1">
    <location>
        <begin position="491"/>
        <end position="520"/>
    </location>
</feature>
<dbReference type="STRING" id="1296096.A0A1B9I7G6"/>
<feature type="region of interest" description="Disordered" evidence="1">
    <location>
        <begin position="1015"/>
        <end position="1054"/>
    </location>
</feature>
<dbReference type="AlphaFoldDB" id="A0A1B9I7G6"/>
<feature type="compositionally biased region" description="Polar residues" evidence="1">
    <location>
        <begin position="124"/>
        <end position="135"/>
    </location>
</feature>
<feature type="region of interest" description="Disordered" evidence="1">
    <location>
        <begin position="32"/>
        <end position="97"/>
    </location>
</feature>
<sequence length="1054" mass="115310">MSERSAELAQWSRGPILTPNTAKSLITAFAAGVPSSTNSPDSSYSATSPDCISPTFPSDSAFEFDNSHEEIQTSEYDDMRERTAEDGEEAEGNEWNVSSFRRPSWALSATGAAGGSVISMSPRGSLSTRAGSFSGSIDGRRESIPKAPKLPYQARRQSNPSLLGFDLSEIRRRSSARSLLNGTRRRSSGLSYISNSFSVSGGQSRSSSIFDPIEDSRLRNFASLELLRRRFSEVVEVTPYDGMSDGEENLDKAWDYQGWSPYSGSEDGDYGDRYESDYDYDEDESEIHTESYVPSPEMRNGSFVPALYSNFPLESVAVVPTALPEDGSSEISSLAGSPLLRAPRFIQSTSQMIGTPPAPPHPSDILRNRTRPALNRAVTSYGAPRTAGVPPGAALPRPGLARSISNPLISSALSTKEATKASEIRAAGSFPLARTTPLGTSPLRESLRRQSVVSESEASRQSSLAERRRSSLAPGMGMRRETRGSMNSEQEATRRASLAERRMSLVKESVFRRMSGEPRRTSKGISGRKSSEVSLRNNIKGEARRRSSKDSPSRQSSVVSIGEYGYLAPQIVIDAPKITPPTDSAPTVPSPPKEARRPQTAHSGSEHCQIHRLRSNAPPSIVLPAYTFPALSTSGPLSPTNVISPTSTTPTFNPLSYFLNNDPSPTSTSPYDPMNTPTAIKSFFPMNSGVSSPRTPKIVNVIDRGRPIASPEYDLPESSQALPFKAFQPPSPKSSTIPLPPTTPTTEDVPEDNITPRTVMGRKAVPKYSDEDLRTKRNEEAKFRIHKEIDMIKQLNSRRGGTSPIIPQGEEFSNGIEKARIVGEQNAKKTISIEDMHLVLVNATESSGEIGTLKKIDRPIVRRYGTDELENVRGYNNKRPSTSRGLSRLNSNSRPMFSRGISAPVLINSTNSMIESANYTFPPNFDSSSSSSSTKIIDNSTNQIKDERMYQFPQYQNQSNKGKEKMTTSTTALNLPIIENEKTINKRRSITFIEPASPRSSRPKFDRTISFTKFFQSKSKNKQENNSNSSSSTSSSSGSTLIGKSTIMPLRKPI</sequence>
<feature type="region of interest" description="Disordered" evidence="1">
    <location>
        <begin position="576"/>
        <end position="609"/>
    </location>
</feature>
<dbReference type="EMBL" id="CP144524">
    <property type="protein sequence ID" value="WWC70690.1"/>
    <property type="molecule type" value="Genomic_DNA"/>
</dbReference>
<dbReference type="OrthoDB" id="2564927at2759"/>
<name>A0A1B9I7G6_9TREE</name>
<feature type="compositionally biased region" description="Basic and acidic residues" evidence="1">
    <location>
        <begin position="539"/>
        <end position="552"/>
    </location>
</feature>
<feature type="compositionally biased region" description="Low complexity" evidence="1">
    <location>
        <begin position="449"/>
        <end position="464"/>
    </location>
</feature>
<organism evidence="2">
    <name type="scientific">Kwoniella pini CBS 10737</name>
    <dbReference type="NCBI Taxonomy" id="1296096"/>
    <lineage>
        <taxon>Eukaryota</taxon>
        <taxon>Fungi</taxon>
        <taxon>Dikarya</taxon>
        <taxon>Basidiomycota</taxon>
        <taxon>Agaricomycotina</taxon>
        <taxon>Tremellomycetes</taxon>
        <taxon>Tremellales</taxon>
        <taxon>Cryptococcaceae</taxon>
        <taxon>Kwoniella</taxon>
    </lineage>
</organism>
<feature type="compositionally biased region" description="Low complexity" evidence="1">
    <location>
        <begin position="882"/>
        <end position="893"/>
    </location>
</feature>
<gene>
    <name evidence="2" type="ORF">I206_02177</name>
    <name evidence="3" type="ORF">I206_104641</name>
</gene>
<feature type="compositionally biased region" description="Low complexity" evidence="1">
    <location>
        <begin position="34"/>
        <end position="50"/>
    </location>
</feature>
<reference evidence="2" key="3">
    <citation type="submission" date="2016-07" db="EMBL/GenBank/DDBJ databases">
        <title>Evolution of pathogenesis and genome organization in the Tremellales.</title>
        <authorList>
            <person name="Cuomo C."/>
            <person name="Litvintseva A."/>
            <person name="Heitman J."/>
            <person name="Chen Y."/>
            <person name="Sun S."/>
            <person name="Springer D."/>
            <person name="Dromer F."/>
            <person name="Young S."/>
            <person name="Zeng Q."/>
            <person name="Chapman S."/>
            <person name="Gujja S."/>
            <person name="Saif S."/>
            <person name="Birren B."/>
        </authorList>
    </citation>
    <scope>NUCLEOTIDE SEQUENCE</scope>
    <source>
        <strain evidence="2">CBS 10737</strain>
    </source>
</reference>
<accession>A0A1B9I7G6</accession>
<dbReference type="KEGG" id="kpin:30170546"/>
<feature type="region of interest" description="Disordered" evidence="1">
    <location>
        <begin position="432"/>
        <end position="558"/>
    </location>
</feature>
<keyword evidence="4" id="KW-1185">Reference proteome</keyword>
<dbReference type="Proteomes" id="UP000094020">
    <property type="component" value="Chromosome 6"/>
</dbReference>
<evidence type="ECO:0000313" key="4">
    <source>
        <dbReference type="Proteomes" id="UP000094020"/>
    </source>
</evidence>